<dbReference type="Proteomes" id="UP001418222">
    <property type="component" value="Unassembled WGS sequence"/>
</dbReference>
<comment type="caution">
    <text evidence="1">The sequence shown here is derived from an EMBL/GenBank/DDBJ whole genome shotgun (WGS) entry which is preliminary data.</text>
</comment>
<name>A0AAP0GCQ6_9ASPA</name>
<sequence>MTKLIREVASCDIVTPRSAAGALQVRRTVTPTHLHGSDWPHPLIPMVAQLIMMTCLTLPYLGGWGFKPNLNNPTLELAVAANHIRNFADKICFMSQGSAGQSVLENILLPCKEIRCFVLERLFPKLRDHLSVSTSWRLLGAQTSPKVLPILSLHSPLQRTHPPSLPTAIIVTPPVPHLIVTLLIWLQNLHCFGQPTIYYEMHAIQKANMKNGSEKEKSWNKAGIEVEMTESKLACCTETVLHTNGISGEQGRQTCYSQLVHWHPGRSVSAICADRSGG</sequence>
<evidence type="ECO:0000313" key="2">
    <source>
        <dbReference type="Proteomes" id="UP001418222"/>
    </source>
</evidence>
<evidence type="ECO:0000313" key="1">
    <source>
        <dbReference type="EMBL" id="KAK8951642.1"/>
    </source>
</evidence>
<dbReference type="EMBL" id="JBBWWQ010000003">
    <property type="protein sequence ID" value="KAK8951642.1"/>
    <property type="molecule type" value="Genomic_DNA"/>
</dbReference>
<keyword evidence="2" id="KW-1185">Reference proteome</keyword>
<dbReference type="AlphaFoldDB" id="A0AAP0GCQ6"/>
<organism evidence="1 2">
    <name type="scientific">Platanthera zijinensis</name>
    <dbReference type="NCBI Taxonomy" id="2320716"/>
    <lineage>
        <taxon>Eukaryota</taxon>
        <taxon>Viridiplantae</taxon>
        <taxon>Streptophyta</taxon>
        <taxon>Embryophyta</taxon>
        <taxon>Tracheophyta</taxon>
        <taxon>Spermatophyta</taxon>
        <taxon>Magnoliopsida</taxon>
        <taxon>Liliopsida</taxon>
        <taxon>Asparagales</taxon>
        <taxon>Orchidaceae</taxon>
        <taxon>Orchidoideae</taxon>
        <taxon>Orchideae</taxon>
        <taxon>Orchidinae</taxon>
        <taxon>Platanthera</taxon>
    </lineage>
</organism>
<reference evidence="1 2" key="1">
    <citation type="journal article" date="2022" name="Nat. Plants">
        <title>Genomes of leafy and leafless Platanthera orchids illuminate the evolution of mycoheterotrophy.</title>
        <authorList>
            <person name="Li M.H."/>
            <person name="Liu K.W."/>
            <person name="Li Z."/>
            <person name="Lu H.C."/>
            <person name="Ye Q.L."/>
            <person name="Zhang D."/>
            <person name="Wang J.Y."/>
            <person name="Li Y.F."/>
            <person name="Zhong Z.M."/>
            <person name="Liu X."/>
            <person name="Yu X."/>
            <person name="Liu D.K."/>
            <person name="Tu X.D."/>
            <person name="Liu B."/>
            <person name="Hao Y."/>
            <person name="Liao X.Y."/>
            <person name="Jiang Y.T."/>
            <person name="Sun W.H."/>
            <person name="Chen J."/>
            <person name="Chen Y.Q."/>
            <person name="Ai Y."/>
            <person name="Zhai J.W."/>
            <person name="Wu S.S."/>
            <person name="Zhou Z."/>
            <person name="Hsiao Y.Y."/>
            <person name="Wu W.L."/>
            <person name="Chen Y.Y."/>
            <person name="Lin Y.F."/>
            <person name="Hsu J.L."/>
            <person name="Li C.Y."/>
            <person name="Wang Z.W."/>
            <person name="Zhao X."/>
            <person name="Zhong W.Y."/>
            <person name="Ma X.K."/>
            <person name="Ma L."/>
            <person name="Huang J."/>
            <person name="Chen G.Z."/>
            <person name="Huang M.Z."/>
            <person name="Huang L."/>
            <person name="Peng D.H."/>
            <person name="Luo Y.B."/>
            <person name="Zou S.Q."/>
            <person name="Chen S.P."/>
            <person name="Lan S."/>
            <person name="Tsai W.C."/>
            <person name="Van de Peer Y."/>
            <person name="Liu Z.J."/>
        </authorList>
    </citation>
    <scope>NUCLEOTIDE SEQUENCE [LARGE SCALE GENOMIC DNA]</scope>
    <source>
        <strain evidence="1">Lor287</strain>
    </source>
</reference>
<proteinExistence type="predicted"/>
<gene>
    <name evidence="1" type="ORF">KSP39_PZI003955</name>
</gene>
<accession>A0AAP0GCQ6</accession>
<protein>
    <submittedName>
        <fullName evidence="1">Uncharacterized protein</fullName>
    </submittedName>
</protein>